<dbReference type="EMBL" id="AOLZ01000037">
    <property type="protein sequence ID" value="EMA33267.1"/>
    <property type="molecule type" value="Genomic_DNA"/>
</dbReference>
<comment type="caution">
    <text evidence="3">The sequence shown here is derived from an EMBL/GenBank/DDBJ whole genome shotgun (WGS) entry which is preliminary data.</text>
</comment>
<dbReference type="RefSeq" id="WP_007141616.1">
    <property type="nucleotide sequence ID" value="NZ_AOLZ01000037.1"/>
</dbReference>
<keyword evidence="1" id="KW-0472">Membrane</keyword>
<dbReference type="AlphaFoldDB" id="M0LI09"/>
<evidence type="ECO:0000259" key="2">
    <source>
        <dbReference type="Pfam" id="PF03779"/>
    </source>
</evidence>
<accession>M0LI09</accession>
<sequence>MSEGTDMDIDRPEAMETRDSEGMKWISGIASIVGLWILVSPFVFESTEAVIWNNVIVGAAVFLFAGYNYYRLVSALPTSVGVMSLAALLGLWTAAAPFAFEIGSQTLLWSNVVAGVLALIFAGYLAYAGRSVRTGTPART</sequence>
<gene>
    <name evidence="3" type="ORF">C445_09483</name>
</gene>
<proteinExistence type="predicted"/>
<name>M0LI09_NATLA</name>
<feature type="transmembrane region" description="Helical" evidence="1">
    <location>
        <begin position="82"/>
        <end position="100"/>
    </location>
</feature>
<feature type="transmembrane region" description="Helical" evidence="1">
    <location>
        <begin position="106"/>
        <end position="127"/>
    </location>
</feature>
<protein>
    <recommendedName>
        <fullName evidence="2">SPW repeat-containing integral membrane domain-containing protein</fullName>
    </recommendedName>
</protein>
<dbReference type="InParanoid" id="M0LI09"/>
<keyword evidence="1" id="KW-1133">Transmembrane helix</keyword>
<feature type="transmembrane region" description="Helical" evidence="1">
    <location>
        <begin position="25"/>
        <end position="44"/>
    </location>
</feature>
<keyword evidence="1" id="KW-0812">Transmembrane</keyword>
<feature type="domain" description="SPW repeat-containing integral membrane" evidence="2">
    <location>
        <begin position="25"/>
        <end position="122"/>
    </location>
</feature>
<dbReference type="eggNOG" id="arCOG11141">
    <property type="taxonomic scope" value="Archaea"/>
</dbReference>
<keyword evidence="4" id="KW-1185">Reference proteome</keyword>
<evidence type="ECO:0000256" key="1">
    <source>
        <dbReference type="SAM" id="Phobius"/>
    </source>
</evidence>
<dbReference type="Proteomes" id="UP000011555">
    <property type="component" value="Unassembled WGS sequence"/>
</dbReference>
<dbReference type="GeneID" id="30921896"/>
<organism evidence="3 4">
    <name type="scientific">Natronobacterium lacisalsi AJ5</name>
    <dbReference type="NCBI Taxonomy" id="358396"/>
    <lineage>
        <taxon>Archaea</taxon>
        <taxon>Methanobacteriati</taxon>
        <taxon>Methanobacteriota</taxon>
        <taxon>Stenosarchaea group</taxon>
        <taxon>Halobacteria</taxon>
        <taxon>Halobacteriales</taxon>
        <taxon>Natrialbaceae</taxon>
        <taxon>Natronobacterium</taxon>
    </lineage>
</organism>
<reference evidence="3 4" key="1">
    <citation type="journal article" date="2014" name="PLoS Genet.">
        <title>Phylogenetically driven sequencing of extremely halophilic archaea reveals strategies for static and dynamic osmo-response.</title>
        <authorList>
            <person name="Becker E.A."/>
            <person name="Seitzer P.M."/>
            <person name="Tritt A."/>
            <person name="Larsen D."/>
            <person name="Krusor M."/>
            <person name="Yao A.I."/>
            <person name="Wu D."/>
            <person name="Madern D."/>
            <person name="Eisen J.A."/>
            <person name="Darling A.E."/>
            <person name="Facciotti M.T."/>
        </authorList>
    </citation>
    <scope>NUCLEOTIDE SEQUENCE [LARGE SCALE GENOMIC DNA]</scope>
    <source>
        <strain evidence="3 4">AJ5</strain>
    </source>
</reference>
<feature type="transmembrane region" description="Helical" evidence="1">
    <location>
        <begin position="50"/>
        <end position="70"/>
    </location>
</feature>
<evidence type="ECO:0000313" key="3">
    <source>
        <dbReference type="EMBL" id="EMA33267.1"/>
    </source>
</evidence>
<evidence type="ECO:0000313" key="4">
    <source>
        <dbReference type="Proteomes" id="UP000011555"/>
    </source>
</evidence>
<dbReference type="Pfam" id="PF03779">
    <property type="entry name" value="SPW"/>
    <property type="match status" value="1"/>
</dbReference>
<dbReference type="InterPro" id="IPR005530">
    <property type="entry name" value="SPW"/>
</dbReference>